<evidence type="ECO:0000256" key="2">
    <source>
        <dbReference type="SAM" id="SignalP"/>
    </source>
</evidence>
<evidence type="ECO:0008006" key="5">
    <source>
        <dbReference type="Google" id="ProtNLM"/>
    </source>
</evidence>
<dbReference type="KEGG" id="sle:sle_12570"/>
<dbReference type="EMBL" id="LN831790">
    <property type="protein sequence ID" value="CQR60719.1"/>
    <property type="molecule type" value="Genomic_DNA"/>
</dbReference>
<feature type="region of interest" description="Disordered" evidence="1">
    <location>
        <begin position="28"/>
        <end position="50"/>
    </location>
</feature>
<reference evidence="3 4" key="1">
    <citation type="submission" date="2015-02" db="EMBL/GenBank/DDBJ databases">
        <authorList>
            <person name="Gomez-Escribano P.J."/>
        </authorList>
    </citation>
    <scope>NUCLEOTIDE SEQUENCE [LARGE SCALE GENOMIC DNA]</scope>
    <source>
        <strain evidence="4">C34 (DSM 42122 / NRRL B-24963)</strain>
    </source>
</reference>
<dbReference type="AlphaFoldDB" id="A0A0F7VLW0"/>
<name>A0A0F7VLW0_STRLW</name>
<organism evidence="3 4">
    <name type="scientific">Streptomyces leeuwenhoekii</name>
    <dbReference type="NCBI Taxonomy" id="1437453"/>
    <lineage>
        <taxon>Bacteria</taxon>
        <taxon>Bacillati</taxon>
        <taxon>Actinomycetota</taxon>
        <taxon>Actinomycetes</taxon>
        <taxon>Kitasatosporales</taxon>
        <taxon>Streptomycetaceae</taxon>
        <taxon>Streptomyces</taxon>
    </lineage>
</organism>
<evidence type="ECO:0000256" key="1">
    <source>
        <dbReference type="SAM" id="MobiDB-lite"/>
    </source>
</evidence>
<keyword evidence="2" id="KW-0732">Signal</keyword>
<feature type="chain" id="PRO_5002524215" description="Secreted Protein" evidence="2">
    <location>
        <begin position="28"/>
        <end position="177"/>
    </location>
</feature>
<dbReference type="RefSeq" id="WP_029385288.1">
    <property type="nucleotide sequence ID" value="NZ_AZSD01000286.1"/>
</dbReference>
<accession>A0A0F7VLW0</accession>
<protein>
    <recommendedName>
        <fullName evidence="5">Secreted Protein</fullName>
    </recommendedName>
</protein>
<dbReference type="Proteomes" id="UP000035016">
    <property type="component" value="Chromosome Chromosome"/>
</dbReference>
<proteinExistence type="predicted"/>
<sequence>MRRARMTTAATVAGAALSLLGAGVASAGTGPAPTPQQRADTEAAGTAGTEAGNPASAVAAATGVCSDAYQIGSTAYIYRGTEKIASVKQFYSPTCNENYGYTWVWQSFLDKNISFDLTVGVWSFERDSLVGRKDVFDTHAQEFWSNGADTVDECTSADGALSIVGEATYEARTERRC</sequence>
<evidence type="ECO:0000313" key="3">
    <source>
        <dbReference type="EMBL" id="CQR60719.1"/>
    </source>
</evidence>
<gene>
    <name evidence="3" type="primary">sle_12570</name>
</gene>
<evidence type="ECO:0000313" key="4">
    <source>
        <dbReference type="Proteomes" id="UP000035016"/>
    </source>
</evidence>
<feature type="signal peptide" evidence="2">
    <location>
        <begin position="1"/>
        <end position="27"/>
    </location>
</feature>